<feature type="compositionally biased region" description="Low complexity" evidence="1">
    <location>
        <begin position="117"/>
        <end position="137"/>
    </location>
</feature>
<protein>
    <submittedName>
        <fullName evidence="2">Uncharacterized protein</fullName>
    </submittedName>
</protein>
<feature type="region of interest" description="Disordered" evidence="1">
    <location>
        <begin position="1"/>
        <end position="30"/>
    </location>
</feature>
<gene>
    <name evidence="2" type="ORF">B1813_15195</name>
</gene>
<name>A0A1V9A141_SACPI</name>
<dbReference type="RefSeq" id="WP_081193024.1">
    <property type="nucleotide sequence ID" value="NZ_MWIH01000006.1"/>
</dbReference>
<evidence type="ECO:0000313" key="3">
    <source>
        <dbReference type="Proteomes" id="UP000192591"/>
    </source>
</evidence>
<keyword evidence="3" id="KW-1185">Reference proteome</keyword>
<dbReference type="AlphaFoldDB" id="A0A1V9A141"/>
<proteinExistence type="predicted"/>
<organism evidence="2 3">
    <name type="scientific">Saccharomonospora piscinae</name>
    <dbReference type="NCBI Taxonomy" id="687388"/>
    <lineage>
        <taxon>Bacteria</taxon>
        <taxon>Bacillati</taxon>
        <taxon>Actinomycetota</taxon>
        <taxon>Actinomycetes</taxon>
        <taxon>Pseudonocardiales</taxon>
        <taxon>Pseudonocardiaceae</taxon>
        <taxon>Saccharomonospora</taxon>
    </lineage>
</organism>
<feature type="region of interest" description="Disordered" evidence="1">
    <location>
        <begin position="65"/>
        <end position="240"/>
    </location>
</feature>
<accession>A0A1V9A141</accession>
<dbReference type="STRING" id="1962155.B1813_15195"/>
<evidence type="ECO:0000256" key="1">
    <source>
        <dbReference type="SAM" id="MobiDB-lite"/>
    </source>
</evidence>
<dbReference type="EMBL" id="MWIH01000006">
    <property type="protein sequence ID" value="OQO90867.1"/>
    <property type="molecule type" value="Genomic_DNA"/>
</dbReference>
<sequence>MAPGILRRTPHDGGMLDRTGILGASAPPGKSFADVAEEDAFQRRGHRSRVAGLAAVALMVAVALTGTSGDPNRHDVEVARETTGDATPELGRTPVASRPPPSGEVALDPEHRPGTRPSSTLATTAEPTTEPAAEPTGEPSPVPAPEQRPAPPADPAPTSGPPVRGQDRVPVEVLLEDSDAASLAMRAAREAREALSVLPGQRGTTDDDHGRQPDDRRDRDGDNDEERERGGDREWHLPRW</sequence>
<feature type="compositionally biased region" description="Basic and acidic residues" evidence="1">
    <location>
        <begin position="204"/>
        <end position="240"/>
    </location>
</feature>
<comment type="caution">
    <text evidence="2">The sequence shown here is derived from an EMBL/GenBank/DDBJ whole genome shotgun (WGS) entry which is preliminary data.</text>
</comment>
<feature type="compositionally biased region" description="Pro residues" evidence="1">
    <location>
        <begin position="138"/>
        <end position="160"/>
    </location>
</feature>
<reference evidence="2 3" key="1">
    <citation type="submission" date="2017-02" db="EMBL/GenBank/DDBJ databases">
        <title>Draft genome of Saccharomonospora sp. 154.</title>
        <authorList>
            <person name="Alonso-Carmona G.S."/>
            <person name="De La Haba R."/>
            <person name="Vera-Gargallo B."/>
            <person name="Sandoval-Trujillo A.H."/>
            <person name="Ramirez-Duran N."/>
            <person name="Ventosa A."/>
        </authorList>
    </citation>
    <scope>NUCLEOTIDE SEQUENCE [LARGE SCALE GENOMIC DNA]</scope>
    <source>
        <strain evidence="2 3">LRS4.154</strain>
    </source>
</reference>
<evidence type="ECO:0000313" key="2">
    <source>
        <dbReference type="EMBL" id="OQO90867.1"/>
    </source>
</evidence>
<dbReference type="Proteomes" id="UP000192591">
    <property type="component" value="Unassembled WGS sequence"/>
</dbReference>
<feature type="compositionally biased region" description="Basic and acidic residues" evidence="1">
    <location>
        <begin position="71"/>
        <end position="83"/>
    </location>
</feature>